<dbReference type="AlphaFoldDB" id="A0A813KTK6"/>
<gene>
    <name evidence="8" type="ORF">PGLA2088_LOCUS38601</name>
</gene>
<feature type="domain" description="DM10" evidence="7">
    <location>
        <begin position="105"/>
        <end position="210"/>
    </location>
</feature>
<keyword evidence="5" id="KW-0206">Cytoskeleton</keyword>
<accession>A0A813KTK6</accession>
<dbReference type="GO" id="GO:0007052">
    <property type="term" value="P:mitotic spindle organization"/>
    <property type="evidence" value="ECO:0007669"/>
    <property type="project" value="TreeGrafter"/>
</dbReference>
<comment type="caution">
    <text evidence="8">The sequence shown here is derived from an EMBL/GenBank/DDBJ whole genome shotgun (WGS) entry which is preliminary data.</text>
</comment>
<feature type="domain" description="DM10" evidence="7">
    <location>
        <begin position="272"/>
        <end position="384"/>
    </location>
</feature>
<dbReference type="SMART" id="SM00676">
    <property type="entry name" value="DM10"/>
    <property type="match status" value="3"/>
</dbReference>
<dbReference type="InterPro" id="IPR006602">
    <property type="entry name" value="DM10_dom"/>
</dbReference>
<dbReference type="EMBL" id="CAJNNW010032810">
    <property type="protein sequence ID" value="CAE8715537.1"/>
    <property type="molecule type" value="Genomic_DNA"/>
</dbReference>
<dbReference type="GO" id="GO:0000281">
    <property type="term" value="P:mitotic cytokinesis"/>
    <property type="evidence" value="ECO:0007669"/>
    <property type="project" value="TreeGrafter"/>
</dbReference>
<comment type="subcellular location">
    <subcellularLocation>
        <location evidence="1">Cell projection</location>
        <location evidence="1">Cilium</location>
    </subcellularLocation>
    <subcellularLocation>
        <location evidence="2">Cytoplasm</location>
        <location evidence="2">Cytoskeleton</location>
    </subcellularLocation>
</comment>
<dbReference type="PANTHER" id="PTHR12086:SF9">
    <property type="entry name" value="EF-HAND DOMAIN-CONTAINING PROTEIN 1"/>
    <property type="match status" value="1"/>
</dbReference>
<dbReference type="GO" id="GO:0072686">
    <property type="term" value="C:mitotic spindle"/>
    <property type="evidence" value="ECO:0007669"/>
    <property type="project" value="TreeGrafter"/>
</dbReference>
<evidence type="ECO:0000256" key="6">
    <source>
        <dbReference type="ARBA" id="ARBA00023273"/>
    </source>
</evidence>
<evidence type="ECO:0000256" key="2">
    <source>
        <dbReference type="ARBA" id="ARBA00004245"/>
    </source>
</evidence>
<dbReference type="Proteomes" id="UP000626109">
    <property type="component" value="Unassembled WGS sequence"/>
</dbReference>
<evidence type="ECO:0000313" key="9">
    <source>
        <dbReference type="Proteomes" id="UP000626109"/>
    </source>
</evidence>
<proteinExistence type="predicted"/>
<dbReference type="InterPro" id="IPR040193">
    <property type="entry name" value="EFHC1/EFHC2/EFHB"/>
</dbReference>
<dbReference type="GO" id="GO:0060285">
    <property type="term" value="P:cilium-dependent cell motility"/>
    <property type="evidence" value="ECO:0007669"/>
    <property type="project" value="TreeGrafter"/>
</dbReference>
<evidence type="ECO:0000259" key="7">
    <source>
        <dbReference type="PROSITE" id="PS51336"/>
    </source>
</evidence>
<evidence type="ECO:0000256" key="3">
    <source>
        <dbReference type="ARBA" id="ARBA00022490"/>
    </source>
</evidence>
<dbReference type="Pfam" id="PF06565">
    <property type="entry name" value="DM10_dom"/>
    <property type="match status" value="3"/>
</dbReference>
<dbReference type="GO" id="GO:0005930">
    <property type="term" value="C:axoneme"/>
    <property type="evidence" value="ECO:0007669"/>
    <property type="project" value="TreeGrafter"/>
</dbReference>
<evidence type="ECO:0000256" key="4">
    <source>
        <dbReference type="ARBA" id="ARBA00022737"/>
    </source>
</evidence>
<protein>
    <recommendedName>
        <fullName evidence="7">DM10 domain-containing protein</fullName>
    </recommendedName>
</protein>
<evidence type="ECO:0000313" key="8">
    <source>
        <dbReference type="EMBL" id="CAE8715537.1"/>
    </source>
</evidence>
<sequence>MSRLGKSASLPGIMSLGISGAPKLSGHNKKVSLDFKMSGVLGSAMDLHRGLPPTEEALRLSELMKKPGWRLSNAELYAPPPPTDEDLVPANMRHPTISPAWLKHEKQVLRFYGFFQEAVVERPDENSRYRQISIMYFMEDGTMRISEPRVENSGIQQGSFLRRHRVPRDDGQGFIGPDDLRCGAELTFYGRTYHMTGCDRFTRWFYEQNGIDVGEDEPLMMDLWQKSYKLTKTIEKGGVPPTKSAVDSKTLMKFQLGAPPADKKFIQFLLNDRKVLRFKGFWDDHTLYGARVYFVIHYYLSDNTVEINEAHCRNSGRDKYPGFMKRGPLHKKNSSMAVPGMLAADAPLYLPEDFVVGSSIEIWGRTVMLYDCDDFTRNFSQDYLGIDQFEGKIDVSDKPVKHRKLAPPPHNGIGKPEDSLISTQMIVPKAPKIDLAKMMTKTGEILRFEAKFVNGEPEDEMRRLVISYYPMDDEVMVAEIPVRNSGHMAGKFAAKRRIHNPDSGEYFKLTDFFVGARPFFSGQPLLITRADEHCLQYLEAHPEEFPYADFVSCCRQLAALAEEPEMNDPMGIDPDRLKELAFEQGCPVVDHEIITLLRRYGLESDDGTPKIFGPAVLETGAS</sequence>
<organism evidence="8 9">
    <name type="scientific">Polarella glacialis</name>
    <name type="common">Dinoflagellate</name>
    <dbReference type="NCBI Taxonomy" id="89957"/>
    <lineage>
        <taxon>Eukaryota</taxon>
        <taxon>Sar</taxon>
        <taxon>Alveolata</taxon>
        <taxon>Dinophyceae</taxon>
        <taxon>Suessiales</taxon>
        <taxon>Suessiaceae</taxon>
        <taxon>Polarella</taxon>
    </lineage>
</organism>
<dbReference type="PROSITE" id="PS51336">
    <property type="entry name" value="DM10"/>
    <property type="match status" value="3"/>
</dbReference>
<evidence type="ECO:0000256" key="1">
    <source>
        <dbReference type="ARBA" id="ARBA00004138"/>
    </source>
</evidence>
<reference evidence="8" key="1">
    <citation type="submission" date="2021-02" db="EMBL/GenBank/DDBJ databases">
        <authorList>
            <person name="Dougan E. K."/>
            <person name="Rhodes N."/>
            <person name="Thang M."/>
            <person name="Chan C."/>
        </authorList>
    </citation>
    <scope>NUCLEOTIDE SEQUENCE</scope>
</reference>
<keyword evidence="3" id="KW-0963">Cytoplasm</keyword>
<name>A0A813KTK6_POLGL</name>
<feature type="domain" description="DM10" evidence="7">
    <location>
        <begin position="442"/>
        <end position="542"/>
    </location>
</feature>
<keyword evidence="4" id="KW-0677">Repeat</keyword>
<dbReference type="Gene3D" id="2.30.29.170">
    <property type="match status" value="3"/>
</dbReference>
<dbReference type="FunFam" id="2.30.29.170:FF:000004">
    <property type="entry name" value="EF-hand domain containing 2"/>
    <property type="match status" value="1"/>
</dbReference>
<evidence type="ECO:0000256" key="5">
    <source>
        <dbReference type="ARBA" id="ARBA00023212"/>
    </source>
</evidence>
<keyword evidence="6" id="KW-0966">Cell projection</keyword>
<dbReference type="PANTHER" id="PTHR12086">
    <property type="entry name" value="EF-HAND DOMAIN C-TERMINAL CONTAINING PROTEIN"/>
    <property type="match status" value="1"/>
</dbReference>
<dbReference type="GO" id="GO:0043014">
    <property type="term" value="F:alpha-tubulin binding"/>
    <property type="evidence" value="ECO:0007669"/>
    <property type="project" value="TreeGrafter"/>
</dbReference>